<accession>A0A1A6FYL4</accession>
<evidence type="ECO:0000313" key="4">
    <source>
        <dbReference type="Proteomes" id="UP000092124"/>
    </source>
</evidence>
<dbReference type="Gene3D" id="3.80.10.10">
    <property type="entry name" value="Ribonuclease Inhibitor"/>
    <property type="match status" value="1"/>
</dbReference>
<gene>
    <name evidence="3" type="ORF">A6R68_10186</name>
</gene>
<evidence type="ECO:0000256" key="1">
    <source>
        <dbReference type="ARBA" id="ARBA00022614"/>
    </source>
</evidence>
<dbReference type="PANTHER" id="PTHR14224">
    <property type="entry name" value="SIMILAR TO PREFERENTIALLY EXPRESSED ANTIGEN IN MELANOMA-LIKE 3"/>
    <property type="match status" value="1"/>
</dbReference>
<dbReference type="InterPro" id="IPR050694">
    <property type="entry name" value="LRRC14/PRAME"/>
</dbReference>
<name>A0A1A6FYL4_NEOLE</name>
<evidence type="ECO:0000256" key="2">
    <source>
        <dbReference type="ARBA" id="ARBA00022737"/>
    </source>
</evidence>
<keyword evidence="2" id="KW-0677">Repeat</keyword>
<dbReference type="EMBL" id="LZPO01113175">
    <property type="protein sequence ID" value="OBS58689.1"/>
    <property type="molecule type" value="Genomic_DNA"/>
</dbReference>
<sequence length="260" mass="29745">SLCEAEDWGIISLQGQEGLKNFIAIKALGLNTVCNLSTLANFVPCISKMSNLHKIMLGHIFKGRTTTDMRRSLLTMDKVYFLNVYLKLLLRCLKTPLKFLSISLYKFSQSDLDSFAQWSHCQLNHLYLRGVILIDLNFMLLKFPSESVADPLEALELEDCRMKDLSFRVLLPALNQCSWVTNINFYDNDISTNVLKDFLCHTTNLSKMTKEHTAPKEVYNHFDYISVEEFSQCCTDLNNTLITVRQPKSTCFGSNACYDC</sequence>
<protein>
    <submittedName>
        <fullName evidence="3">Uncharacterized protein</fullName>
    </submittedName>
</protein>
<proteinExistence type="predicted"/>
<keyword evidence="1" id="KW-0433">Leucine-rich repeat</keyword>
<evidence type="ECO:0000313" key="3">
    <source>
        <dbReference type="EMBL" id="OBS58689.1"/>
    </source>
</evidence>
<dbReference type="Proteomes" id="UP000092124">
    <property type="component" value="Unassembled WGS sequence"/>
</dbReference>
<feature type="non-terminal residue" evidence="3">
    <location>
        <position position="260"/>
    </location>
</feature>
<feature type="non-terminal residue" evidence="3">
    <location>
        <position position="1"/>
    </location>
</feature>
<dbReference type="InterPro" id="IPR032675">
    <property type="entry name" value="LRR_dom_sf"/>
</dbReference>
<dbReference type="PANTHER" id="PTHR14224:SF17">
    <property type="entry name" value="PRAME LIKE 14-RELATED"/>
    <property type="match status" value="1"/>
</dbReference>
<organism evidence="3 4">
    <name type="scientific">Neotoma lepida</name>
    <name type="common">Desert woodrat</name>
    <dbReference type="NCBI Taxonomy" id="56216"/>
    <lineage>
        <taxon>Eukaryota</taxon>
        <taxon>Metazoa</taxon>
        <taxon>Chordata</taxon>
        <taxon>Craniata</taxon>
        <taxon>Vertebrata</taxon>
        <taxon>Euteleostomi</taxon>
        <taxon>Mammalia</taxon>
        <taxon>Eutheria</taxon>
        <taxon>Euarchontoglires</taxon>
        <taxon>Glires</taxon>
        <taxon>Rodentia</taxon>
        <taxon>Myomorpha</taxon>
        <taxon>Muroidea</taxon>
        <taxon>Cricetidae</taxon>
        <taxon>Neotominae</taxon>
        <taxon>Neotoma</taxon>
    </lineage>
</organism>
<reference evidence="3 4" key="1">
    <citation type="submission" date="2016-06" db="EMBL/GenBank/DDBJ databases">
        <title>The Draft Genome Sequence and Annotation of the Desert Woodrat Neotoma lepida.</title>
        <authorList>
            <person name="Campbell M."/>
            <person name="Oakeson K.F."/>
            <person name="Yandell M."/>
            <person name="Halpert J.R."/>
            <person name="Dearing D."/>
        </authorList>
    </citation>
    <scope>NUCLEOTIDE SEQUENCE [LARGE SCALE GENOMIC DNA]</scope>
    <source>
        <strain evidence="3">417</strain>
        <tissue evidence="3">Liver</tissue>
    </source>
</reference>
<keyword evidence="4" id="KW-1185">Reference proteome</keyword>
<dbReference type="GO" id="GO:0005737">
    <property type="term" value="C:cytoplasm"/>
    <property type="evidence" value="ECO:0007669"/>
    <property type="project" value="TreeGrafter"/>
</dbReference>
<dbReference type="STRING" id="56216.A0A1A6FYL4"/>
<dbReference type="SUPFAM" id="SSF52047">
    <property type="entry name" value="RNI-like"/>
    <property type="match status" value="1"/>
</dbReference>
<dbReference type="OrthoDB" id="9634549at2759"/>
<comment type="caution">
    <text evidence="3">The sequence shown here is derived from an EMBL/GenBank/DDBJ whole genome shotgun (WGS) entry which is preliminary data.</text>
</comment>
<dbReference type="AlphaFoldDB" id="A0A1A6FYL4"/>